<accession>A0A6A4VGD3</accession>
<keyword evidence="2" id="KW-1185">Reference proteome</keyword>
<evidence type="ECO:0000313" key="2">
    <source>
        <dbReference type="Proteomes" id="UP000440578"/>
    </source>
</evidence>
<dbReference type="Proteomes" id="UP000440578">
    <property type="component" value="Unassembled WGS sequence"/>
</dbReference>
<sequence length="58" mass="6567">MLLKPDIRDKVDEFVPQWYNSPGVLEQLQLDLEAIARAGVTQRPVKSLYQATRAGVIQ</sequence>
<gene>
    <name evidence="1" type="ORF">FJT64_012218</name>
</gene>
<dbReference type="EMBL" id="VIIS01002025">
    <property type="protein sequence ID" value="KAF0289572.1"/>
    <property type="molecule type" value="Genomic_DNA"/>
</dbReference>
<reference evidence="1 2" key="1">
    <citation type="submission" date="2019-07" db="EMBL/GenBank/DDBJ databases">
        <title>Draft genome assembly of a fouling barnacle, Amphibalanus amphitrite (Darwin, 1854): The first reference genome for Thecostraca.</title>
        <authorList>
            <person name="Kim W."/>
        </authorList>
    </citation>
    <scope>NUCLEOTIDE SEQUENCE [LARGE SCALE GENOMIC DNA]</scope>
    <source>
        <strain evidence="1">SNU_AA5</strain>
        <tissue evidence="1">Soma without cirri and trophi</tissue>
    </source>
</reference>
<dbReference type="AlphaFoldDB" id="A0A6A4VGD3"/>
<protein>
    <submittedName>
        <fullName evidence="1">Uncharacterized protein</fullName>
    </submittedName>
</protein>
<proteinExistence type="predicted"/>
<evidence type="ECO:0000313" key="1">
    <source>
        <dbReference type="EMBL" id="KAF0289572.1"/>
    </source>
</evidence>
<organism evidence="1 2">
    <name type="scientific">Amphibalanus amphitrite</name>
    <name type="common">Striped barnacle</name>
    <name type="synonym">Balanus amphitrite</name>
    <dbReference type="NCBI Taxonomy" id="1232801"/>
    <lineage>
        <taxon>Eukaryota</taxon>
        <taxon>Metazoa</taxon>
        <taxon>Ecdysozoa</taxon>
        <taxon>Arthropoda</taxon>
        <taxon>Crustacea</taxon>
        <taxon>Multicrustacea</taxon>
        <taxon>Cirripedia</taxon>
        <taxon>Thoracica</taxon>
        <taxon>Thoracicalcarea</taxon>
        <taxon>Balanomorpha</taxon>
        <taxon>Balanoidea</taxon>
        <taxon>Balanidae</taxon>
        <taxon>Amphibalaninae</taxon>
        <taxon>Amphibalanus</taxon>
    </lineage>
</organism>
<name>A0A6A4VGD3_AMPAM</name>
<comment type="caution">
    <text evidence="1">The sequence shown here is derived from an EMBL/GenBank/DDBJ whole genome shotgun (WGS) entry which is preliminary data.</text>
</comment>